<keyword evidence="3" id="KW-0378">Hydrolase</keyword>
<evidence type="ECO:0000259" key="2">
    <source>
        <dbReference type="Pfam" id="PF02557"/>
    </source>
</evidence>
<evidence type="ECO:0000256" key="1">
    <source>
        <dbReference type="SAM" id="MobiDB-lite"/>
    </source>
</evidence>
<dbReference type="RefSeq" id="WP_397404027.1">
    <property type="nucleotide sequence ID" value="NZ_JBIRYI010000005.1"/>
</dbReference>
<gene>
    <name evidence="3" type="ORF">ACH47X_10375</name>
</gene>
<name>A0ABW7XIH9_9MICO</name>
<comment type="caution">
    <text evidence="3">The sequence shown here is derived from an EMBL/GenBank/DDBJ whole genome shotgun (WGS) entry which is preliminary data.</text>
</comment>
<dbReference type="EMBL" id="JBIRYI010000005">
    <property type="protein sequence ID" value="MFI2487304.1"/>
    <property type="molecule type" value="Genomic_DNA"/>
</dbReference>
<feature type="compositionally biased region" description="Pro residues" evidence="1">
    <location>
        <begin position="214"/>
        <end position="228"/>
    </location>
</feature>
<dbReference type="EC" id="3.4.-.-" evidence="3"/>
<dbReference type="Proteomes" id="UP001611580">
    <property type="component" value="Unassembled WGS sequence"/>
</dbReference>
<dbReference type="CDD" id="cd14814">
    <property type="entry name" value="Peptidase_M15"/>
    <property type="match status" value="1"/>
</dbReference>
<accession>A0ABW7XIH9</accession>
<evidence type="ECO:0000313" key="3">
    <source>
        <dbReference type="EMBL" id="MFI2487304.1"/>
    </source>
</evidence>
<feature type="region of interest" description="Disordered" evidence="1">
    <location>
        <begin position="120"/>
        <end position="336"/>
    </location>
</feature>
<keyword evidence="4" id="KW-1185">Reference proteome</keyword>
<feature type="domain" description="D-alanyl-D-alanine carboxypeptidase-like core" evidence="2">
    <location>
        <begin position="2"/>
        <end position="110"/>
    </location>
</feature>
<dbReference type="InterPro" id="IPR009045">
    <property type="entry name" value="Zn_M74/Hedgehog-like"/>
</dbReference>
<dbReference type="Pfam" id="PF02557">
    <property type="entry name" value="VanY"/>
    <property type="match status" value="1"/>
</dbReference>
<feature type="compositionally biased region" description="Pro residues" evidence="1">
    <location>
        <begin position="195"/>
        <end position="207"/>
    </location>
</feature>
<evidence type="ECO:0000313" key="4">
    <source>
        <dbReference type="Proteomes" id="UP001611580"/>
    </source>
</evidence>
<feature type="compositionally biased region" description="Acidic residues" evidence="1">
    <location>
        <begin position="230"/>
        <end position="246"/>
    </location>
</feature>
<reference evidence="3 4" key="1">
    <citation type="submission" date="2024-10" db="EMBL/GenBank/DDBJ databases">
        <title>The Natural Products Discovery Center: Release of the First 8490 Sequenced Strains for Exploring Actinobacteria Biosynthetic Diversity.</title>
        <authorList>
            <person name="Kalkreuter E."/>
            <person name="Kautsar S.A."/>
            <person name="Yang D."/>
            <person name="Bader C.D."/>
            <person name="Teijaro C.N."/>
            <person name="Fluegel L."/>
            <person name="Davis C.M."/>
            <person name="Simpson J.R."/>
            <person name="Lauterbach L."/>
            <person name="Steele A.D."/>
            <person name="Gui C."/>
            <person name="Meng S."/>
            <person name="Li G."/>
            <person name="Viehrig K."/>
            <person name="Ye F."/>
            <person name="Su P."/>
            <person name="Kiefer A.F."/>
            <person name="Nichols A."/>
            <person name="Cepeda A.J."/>
            <person name="Yan W."/>
            <person name="Fan B."/>
            <person name="Jiang Y."/>
            <person name="Adhikari A."/>
            <person name="Zheng C.-J."/>
            <person name="Schuster L."/>
            <person name="Cowan T.M."/>
            <person name="Smanski M.J."/>
            <person name="Chevrette M.G."/>
            <person name="De Carvalho L.P.S."/>
            <person name="Shen B."/>
        </authorList>
    </citation>
    <scope>NUCLEOTIDE SEQUENCE [LARGE SCALE GENOMIC DNA]</scope>
    <source>
        <strain evidence="3 4">NPDC019481</strain>
    </source>
</reference>
<organism evidence="3 4">
    <name type="scientific">Promicromonospora kroppenstedtii</name>
    <dbReference type="NCBI Taxonomy" id="440482"/>
    <lineage>
        <taxon>Bacteria</taxon>
        <taxon>Bacillati</taxon>
        <taxon>Actinomycetota</taxon>
        <taxon>Actinomycetes</taxon>
        <taxon>Micrococcales</taxon>
        <taxon>Promicromonosporaceae</taxon>
        <taxon>Promicromonospora</taxon>
    </lineage>
</organism>
<dbReference type="Gene3D" id="3.30.1380.10">
    <property type="match status" value="1"/>
</dbReference>
<feature type="compositionally biased region" description="Pro residues" evidence="1">
    <location>
        <begin position="163"/>
        <end position="182"/>
    </location>
</feature>
<feature type="compositionally biased region" description="Basic residues" evidence="1">
    <location>
        <begin position="326"/>
        <end position="336"/>
    </location>
</feature>
<feature type="compositionally biased region" description="Acidic residues" evidence="1">
    <location>
        <begin position="263"/>
        <end position="274"/>
    </location>
</feature>
<protein>
    <submittedName>
        <fullName evidence="3">M15 family metallopeptidase</fullName>
        <ecNumber evidence="3">3.4.-.-</ecNumber>
    </submittedName>
</protein>
<dbReference type="PRINTS" id="PR01217">
    <property type="entry name" value="PRICHEXTENSN"/>
</dbReference>
<sequence length="336" mass="35373">MLRCDAAERFTALNVEFEKKFGYPIPITDSYRSYELQVAVAKTKPHLAAVPGTSNHGWGLAVDLGNPIAGGASDEYVWLRLHGPDYGWDNPSWARLGGAKPEPWHFEFFAAGSIPNRAIDPSDVGTWTPSDSATPRYKPSPDPKPSGGSSAGKPAKPSDEPGANPPSQKPPKPTPKPTPSDPKPTEPKPTDPTTKPTPTPTPTPTPDPSDDPEPSPTPSEPSPSPSPSDPVEEPDPDPSTDPDCEVDPAGSSETTEQRAVEENATEEEAGDGTDTDCCADAVDPADDTGSETDPTTCPDEDPEGTAGVTSSSPLGVLSKSSTVVRASRRPRRPELD</sequence>
<dbReference type="GO" id="GO:0016787">
    <property type="term" value="F:hydrolase activity"/>
    <property type="evidence" value="ECO:0007669"/>
    <property type="project" value="UniProtKB-KW"/>
</dbReference>
<feature type="compositionally biased region" description="Low complexity" evidence="1">
    <location>
        <begin position="145"/>
        <end position="155"/>
    </location>
</feature>
<proteinExistence type="predicted"/>
<dbReference type="SUPFAM" id="SSF55166">
    <property type="entry name" value="Hedgehog/DD-peptidase"/>
    <property type="match status" value="1"/>
</dbReference>
<dbReference type="InterPro" id="IPR003709">
    <property type="entry name" value="VanY-like_core_dom"/>
</dbReference>
<feature type="compositionally biased region" description="Low complexity" evidence="1">
    <location>
        <begin position="310"/>
        <end position="321"/>
    </location>
</feature>